<feature type="chain" id="PRO_5038554593" description="Tat pathway signal sequence domain protein" evidence="1">
    <location>
        <begin position="34"/>
        <end position="260"/>
    </location>
</feature>
<evidence type="ECO:0000256" key="1">
    <source>
        <dbReference type="SAM" id="SignalP"/>
    </source>
</evidence>
<evidence type="ECO:0000313" key="2">
    <source>
        <dbReference type="EMBL" id="QFZ74391.1"/>
    </source>
</evidence>
<organism evidence="2 3">
    <name type="scientific">Streptomyces fagopyri</name>
    <dbReference type="NCBI Taxonomy" id="2662397"/>
    <lineage>
        <taxon>Bacteria</taxon>
        <taxon>Bacillati</taxon>
        <taxon>Actinomycetota</taxon>
        <taxon>Actinomycetes</taxon>
        <taxon>Kitasatosporales</taxon>
        <taxon>Streptomycetaceae</taxon>
        <taxon>Streptomyces</taxon>
    </lineage>
</organism>
<evidence type="ECO:0008006" key="4">
    <source>
        <dbReference type="Google" id="ProtNLM"/>
    </source>
</evidence>
<sequence length="260" mass="27438">MFGSTRRSKAASVAATFVASAALVMTLAPAGHAATPSDAEITAALKRHGDGTWTQADVNLIRSIPELAAVVEDVTRPEEVTTVSAPLNAAGQPMGQNGAPMDGTQTSQVMPPADAEPSIAGETVITPAEDDVDPGGSGFSPMITGGTWKMTHITHTHRSYSGSIIFKYHTYAEFNYGGGKVRAWRERYDDFTNTNSVDVKVAPKRIVDTKSAIPANSGSSQMKREADLCVFKYGCYATLHPWAKVKVYGTGRTAIGGSGV</sequence>
<reference evidence="2 3" key="1">
    <citation type="submission" date="2019-10" db="EMBL/GenBank/DDBJ databases">
        <title>A novel species.</title>
        <authorList>
            <person name="Gao J."/>
        </authorList>
    </citation>
    <scope>NUCLEOTIDE SEQUENCE [LARGE SCALE GENOMIC DNA]</scope>
    <source>
        <strain evidence="2 3">QMT-28</strain>
    </source>
</reference>
<dbReference type="Proteomes" id="UP000326179">
    <property type="component" value="Chromosome"/>
</dbReference>
<dbReference type="RefSeq" id="WP_153288718.1">
    <property type="nucleotide sequence ID" value="NZ_CP045643.1"/>
</dbReference>
<accession>A0A5Q0LBV6</accession>
<gene>
    <name evidence="2" type="ORF">GFH48_15005</name>
</gene>
<evidence type="ECO:0000313" key="3">
    <source>
        <dbReference type="Proteomes" id="UP000326179"/>
    </source>
</evidence>
<feature type="signal peptide" evidence="1">
    <location>
        <begin position="1"/>
        <end position="33"/>
    </location>
</feature>
<dbReference type="EMBL" id="CP045643">
    <property type="protein sequence ID" value="QFZ74391.1"/>
    <property type="molecule type" value="Genomic_DNA"/>
</dbReference>
<protein>
    <recommendedName>
        <fullName evidence="4">Tat pathway signal sequence domain protein</fullName>
    </recommendedName>
</protein>
<name>A0A5Q0LBV6_9ACTN</name>
<keyword evidence="1" id="KW-0732">Signal</keyword>
<dbReference type="KEGG" id="sfy:GFH48_15005"/>
<keyword evidence="3" id="KW-1185">Reference proteome</keyword>
<proteinExistence type="predicted"/>
<dbReference type="AlphaFoldDB" id="A0A5Q0LBV6"/>